<evidence type="ECO:0000256" key="1">
    <source>
        <dbReference type="ARBA" id="ARBA00004141"/>
    </source>
</evidence>
<keyword evidence="10 14" id="KW-0472">Membrane</keyword>
<evidence type="ECO:0000256" key="8">
    <source>
        <dbReference type="ARBA" id="ARBA00022989"/>
    </source>
</evidence>
<dbReference type="InterPro" id="IPR034236">
    <property type="entry name" value="CuRO_CcO_Caa3_II"/>
</dbReference>
<sequence length="268" mass="28831">MDRGSDRSGRRRRDWRGAALAGGMGLLAACERGPQSALHPGGRNAEAILDLTLILVAGGGVIFLFVMALAGYAVIARPERFPGTRAWVIGGGIVFPIVTLTALQVYEFAVARQLSDTGGVEPLRVEVTGHMWWWEVRYPGDGGEGEPLRTANRLVIPAGRPVEVVVTAADVIHSFWVPSLAGKIDMIPGHENRLILVGERPGTYRGQCAEYCGAQHALMAFDVVVEPPDRFEEWLAAERRPAAEPAGPQQSTGRDAFLRAGCGSCHTV</sequence>
<dbReference type="Gene3D" id="2.60.40.420">
    <property type="entry name" value="Cupredoxins - blue copper proteins"/>
    <property type="match status" value="1"/>
</dbReference>
<evidence type="ECO:0000256" key="6">
    <source>
        <dbReference type="ARBA" id="ARBA00022723"/>
    </source>
</evidence>
<comment type="subcellular location">
    <subcellularLocation>
        <location evidence="1">Membrane</location>
        <topology evidence="1">Multi-pass membrane protein</topology>
    </subcellularLocation>
</comment>
<feature type="transmembrane region" description="Helical" evidence="14">
    <location>
        <begin position="48"/>
        <end position="75"/>
    </location>
</feature>
<evidence type="ECO:0000256" key="3">
    <source>
        <dbReference type="ARBA" id="ARBA00022448"/>
    </source>
</evidence>
<reference evidence="16 17" key="1">
    <citation type="submission" date="2023-06" db="EMBL/GenBank/DDBJ databases">
        <title>Azospirillum isscasensis sp.nov, a bacterium isolated from rhizosphere soil of rice.</title>
        <authorList>
            <person name="Wang H."/>
        </authorList>
    </citation>
    <scope>NUCLEOTIDE SEQUENCE [LARGE SCALE GENOMIC DNA]</scope>
    <source>
        <strain evidence="16 17">C340-1</strain>
    </source>
</reference>
<keyword evidence="7" id="KW-0249">Electron transport</keyword>
<dbReference type="SUPFAM" id="SSF49503">
    <property type="entry name" value="Cupredoxins"/>
    <property type="match status" value="1"/>
</dbReference>
<dbReference type="EMBL" id="JAUJFI010000080">
    <property type="protein sequence ID" value="MDQ2104296.1"/>
    <property type="molecule type" value="Genomic_DNA"/>
</dbReference>
<evidence type="ECO:0000256" key="4">
    <source>
        <dbReference type="ARBA" id="ARBA00022660"/>
    </source>
</evidence>
<dbReference type="Proteomes" id="UP001227317">
    <property type="component" value="Unassembled WGS sequence"/>
</dbReference>
<dbReference type="Pfam" id="PF00116">
    <property type="entry name" value="COX2"/>
    <property type="match status" value="1"/>
</dbReference>
<evidence type="ECO:0000256" key="5">
    <source>
        <dbReference type="ARBA" id="ARBA00022692"/>
    </source>
</evidence>
<feature type="transmembrane region" description="Helical" evidence="14">
    <location>
        <begin position="87"/>
        <end position="106"/>
    </location>
</feature>
<dbReference type="NCBIfam" id="TIGR02866">
    <property type="entry name" value="CoxB"/>
    <property type="match status" value="1"/>
</dbReference>
<evidence type="ECO:0000256" key="7">
    <source>
        <dbReference type="ARBA" id="ARBA00022982"/>
    </source>
</evidence>
<dbReference type="PROSITE" id="PS00078">
    <property type="entry name" value="COX2"/>
    <property type="match status" value="1"/>
</dbReference>
<feature type="domain" description="Cytochrome oxidase subunit II copper A binding" evidence="15">
    <location>
        <begin position="120"/>
        <end position="237"/>
    </location>
</feature>
<feature type="non-terminal residue" evidence="16">
    <location>
        <position position="268"/>
    </location>
</feature>
<dbReference type="InterPro" id="IPR001505">
    <property type="entry name" value="Copper_CuA"/>
</dbReference>
<keyword evidence="8 14" id="KW-1133">Transmembrane helix</keyword>
<protein>
    <recommendedName>
        <fullName evidence="12">Cytochrome aa3 subunit 2</fullName>
    </recommendedName>
</protein>
<evidence type="ECO:0000256" key="14">
    <source>
        <dbReference type="SAM" id="Phobius"/>
    </source>
</evidence>
<dbReference type="CDD" id="cd04213">
    <property type="entry name" value="CuRO_CcO_Caa3_II"/>
    <property type="match status" value="1"/>
</dbReference>
<evidence type="ECO:0000256" key="9">
    <source>
        <dbReference type="ARBA" id="ARBA00023008"/>
    </source>
</evidence>
<name>A0ABU0WJ96_9PROT</name>
<keyword evidence="3" id="KW-0813">Transport</keyword>
<dbReference type="PANTHER" id="PTHR22888">
    <property type="entry name" value="CYTOCHROME C OXIDASE, SUBUNIT II"/>
    <property type="match status" value="1"/>
</dbReference>
<evidence type="ECO:0000313" key="17">
    <source>
        <dbReference type="Proteomes" id="UP001227317"/>
    </source>
</evidence>
<evidence type="ECO:0000313" key="16">
    <source>
        <dbReference type="EMBL" id="MDQ2104296.1"/>
    </source>
</evidence>
<accession>A0ABU0WJ96</accession>
<keyword evidence="4" id="KW-0679">Respiratory chain</keyword>
<dbReference type="InterPro" id="IPR014222">
    <property type="entry name" value="Cyt_c_oxidase_su2"/>
</dbReference>
<organism evidence="16 17">
    <name type="scientific">Azospirillum isscasi</name>
    <dbReference type="NCBI Taxonomy" id="3053926"/>
    <lineage>
        <taxon>Bacteria</taxon>
        <taxon>Pseudomonadati</taxon>
        <taxon>Pseudomonadota</taxon>
        <taxon>Alphaproteobacteria</taxon>
        <taxon>Rhodospirillales</taxon>
        <taxon>Azospirillaceae</taxon>
        <taxon>Azospirillum</taxon>
    </lineage>
</organism>
<keyword evidence="9" id="KW-0186">Copper</keyword>
<evidence type="ECO:0000256" key="10">
    <source>
        <dbReference type="ARBA" id="ARBA00023136"/>
    </source>
</evidence>
<comment type="function">
    <text evidence="11">Subunits I and II form the functional core of the enzyme complex. Electrons originating in cytochrome c are transferred via heme a and Cu(A) to the binuclear center formed by heme a3 and Cu(B).</text>
</comment>
<keyword evidence="5 14" id="KW-0812">Transmembrane</keyword>
<dbReference type="InterPro" id="IPR002429">
    <property type="entry name" value="CcO_II-like_C"/>
</dbReference>
<keyword evidence="17" id="KW-1185">Reference proteome</keyword>
<dbReference type="PROSITE" id="PS50857">
    <property type="entry name" value="COX2_CUA"/>
    <property type="match status" value="1"/>
</dbReference>
<comment type="caution">
    <text evidence="16">The sequence shown here is derived from an EMBL/GenBank/DDBJ whole genome shotgun (WGS) entry which is preliminary data.</text>
</comment>
<evidence type="ECO:0000256" key="12">
    <source>
        <dbReference type="ARBA" id="ARBA00031399"/>
    </source>
</evidence>
<dbReference type="PANTHER" id="PTHR22888:SF9">
    <property type="entry name" value="CYTOCHROME C OXIDASE SUBUNIT 2"/>
    <property type="match status" value="1"/>
</dbReference>
<dbReference type="InterPro" id="IPR008972">
    <property type="entry name" value="Cupredoxin"/>
</dbReference>
<comment type="catalytic activity">
    <reaction evidence="13">
        <text>4 Fe(II)-[cytochrome c] + O2 + 8 H(+)(in) = 4 Fe(III)-[cytochrome c] + 2 H2O + 4 H(+)(out)</text>
        <dbReference type="Rhea" id="RHEA:11436"/>
        <dbReference type="Rhea" id="RHEA-COMP:10350"/>
        <dbReference type="Rhea" id="RHEA-COMP:14399"/>
        <dbReference type="ChEBI" id="CHEBI:15377"/>
        <dbReference type="ChEBI" id="CHEBI:15378"/>
        <dbReference type="ChEBI" id="CHEBI:15379"/>
        <dbReference type="ChEBI" id="CHEBI:29033"/>
        <dbReference type="ChEBI" id="CHEBI:29034"/>
        <dbReference type="EC" id="7.1.1.9"/>
    </reaction>
</comment>
<comment type="similarity">
    <text evidence="2">Belongs to the cytochrome c oxidase subunit 2 family.</text>
</comment>
<dbReference type="InterPro" id="IPR045187">
    <property type="entry name" value="CcO_II"/>
</dbReference>
<dbReference type="PROSITE" id="PS51257">
    <property type="entry name" value="PROKAR_LIPOPROTEIN"/>
    <property type="match status" value="1"/>
</dbReference>
<gene>
    <name evidence="16" type="primary">coxB</name>
    <name evidence="16" type="ORF">QSG27_16475</name>
</gene>
<dbReference type="RefSeq" id="WP_306707955.1">
    <property type="nucleotide sequence ID" value="NZ_JAUJFI010000080.1"/>
</dbReference>
<proteinExistence type="inferred from homology"/>
<evidence type="ECO:0000256" key="13">
    <source>
        <dbReference type="ARBA" id="ARBA00047816"/>
    </source>
</evidence>
<keyword evidence="6" id="KW-0479">Metal-binding</keyword>
<evidence type="ECO:0000256" key="2">
    <source>
        <dbReference type="ARBA" id="ARBA00007866"/>
    </source>
</evidence>
<evidence type="ECO:0000256" key="11">
    <source>
        <dbReference type="ARBA" id="ARBA00024688"/>
    </source>
</evidence>
<evidence type="ECO:0000259" key="15">
    <source>
        <dbReference type="PROSITE" id="PS50857"/>
    </source>
</evidence>